<evidence type="ECO:0000259" key="1">
    <source>
        <dbReference type="Pfam" id="PF17191"/>
    </source>
</evidence>
<dbReference type="Pfam" id="PF17191">
    <property type="entry name" value="RecG_wedge"/>
    <property type="match status" value="1"/>
</dbReference>
<protein>
    <recommendedName>
        <fullName evidence="1">RecG wedge domain-containing protein</fullName>
    </recommendedName>
</protein>
<dbReference type="InterPro" id="IPR033454">
    <property type="entry name" value="RecG_wedge"/>
</dbReference>
<evidence type="ECO:0000313" key="2">
    <source>
        <dbReference type="EMBL" id="MDD9204870.1"/>
    </source>
</evidence>
<reference evidence="2" key="1">
    <citation type="submission" date="2023-02" db="EMBL/GenBank/DDBJ databases">
        <title>Georgenia sp.10Sc9-8, isolated from a soil sample collected from the Taklamakan desert.</title>
        <authorList>
            <person name="Liu S."/>
        </authorList>
    </citation>
    <scope>NUCLEOTIDE SEQUENCE</scope>
    <source>
        <strain evidence="2">10Sc9-8</strain>
    </source>
</reference>
<feature type="domain" description="RecG wedge" evidence="1">
    <location>
        <begin position="22"/>
        <end position="55"/>
    </location>
</feature>
<evidence type="ECO:0000313" key="3">
    <source>
        <dbReference type="Proteomes" id="UP001165561"/>
    </source>
</evidence>
<gene>
    <name evidence="2" type="ORF">PU560_00155</name>
</gene>
<dbReference type="Proteomes" id="UP001165561">
    <property type="component" value="Unassembled WGS sequence"/>
</dbReference>
<dbReference type="SUPFAM" id="SSF50249">
    <property type="entry name" value="Nucleic acid-binding proteins"/>
    <property type="match status" value="1"/>
</dbReference>
<feature type="non-terminal residue" evidence="2">
    <location>
        <position position="57"/>
    </location>
</feature>
<comment type="caution">
    <text evidence="2">The sequence shown here is derived from an EMBL/GenBank/DDBJ whole genome shotgun (WGS) entry which is preliminary data.</text>
</comment>
<proteinExistence type="predicted"/>
<accession>A0ABT5TS28</accession>
<keyword evidence="3" id="KW-1185">Reference proteome</keyword>
<name>A0ABT5TS28_9MICO</name>
<organism evidence="2 3">
    <name type="scientific">Georgenia halotolerans</name>
    <dbReference type="NCBI Taxonomy" id="3028317"/>
    <lineage>
        <taxon>Bacteria</taxon>
        <taxon>Bacillati</taxon>
        <taxon>Actinomycetota</taxon>
        <taxon>Actinomycetes</taxon>
        <taxon>Micrococcales</taxon>
        <taxon>Bogoriellaceae</taxon>
        <taxon>Georgenia</taxon>
    </lineage>
</organism>
<sequence length="57" mass="6171">MTSRSTSVVPGDHVGRLGESLARAVGERTGKALAKLGLHTVGDLVRHYPRRYGDRGR</sequence>
<dbReference type="InterPro" id="IPR012340">
    <property type="entry name" value="NA-bd_OB-fold"/>
</dbReference>
<dbReference type="EMBL" id="JARACI010000038">
    <property type="protein sequence ID" value="MDD9204870.1"/>
    <property type="molecule type" value="Genomic_DNA"/>
</dbReference>